<accession>A0ABR9RS98</accession>
<dbReference type="InterPro" id="IPR026881">
    <property type="entry name" value="WYL_dom"/>
</dbReference>
<dbReference type="PANTHER" id="PTHR34580">
    <property type="match status" value="1"/>
</dbReference>
<dbReference type="InterPro" id="IPR051534">
    <property type="entry name" value="CBASS_pafABC_assoc_protein"/>
</dbReference>
<dbReference type="RefSeq" id="WP_193637769.1">
    <property type="nucleotide sequence ID" value="NZ_JADCSA010000005.1"/>
</dbReference>
<feature type="domain" description="PafC HTH" evidence="2">
    <location>
        <begin position="10"/>
        <end position="130"/>
    </location>
</feature>
<dbReference type="PANTHER" id="PTHR34580:SF1">
    <property type="entry name" value="PROTEIN PAFC"/>
    <property type="match status" value="1"/>
</dbReference>
<dbReference type="InterPro" id="IPR028349">
    <property type="entry name" value="PafC-like"/>
</dbReference>
<dbReference type="InterPro" id="IPR057727">
    <property type="entry name" value="WCX_dom"/>
</dbReference>
<evidence type="ECO:0000259" key="1">
    <source>
        <dbReference type="Pfam" id="PF13280"/>
    </source>
</evidence>
<reference evidence="4 5" key="1">
    <citation type="submission" date="2020-10" db="EMBL/GenBank/DDBJ databases">
        <title>Nocardioides sp. isolated from sludge.</title>
        <authorList>
            <person name="Zhang X."/>
        </authorList>
    </citation>
    <scope>NUCLEOTIDE SEQUENCE [LARGE SCALE GENOMIC DNA]</scope>
    <source>
        <strain evidence="4 5">Y6</strain>
    </source>
</reference>
<sequence>MSRAGTGARDQVARLLTLVPLLHSRDGLRLQEAADLLGTTTTQVLNDLRVLWMCGLPGGLTDDLIDVDMEALEDDGAAGVIHVSNADYLTRPVRLSATEATALVVALRAVRDSSSEETRAIVDNVIAKLEVAVGHEAPSSRVAVEPSAPALQGVRATIDQALREERQLRLSYWVPSRDEVSERTVDPVRVAEVNGVAYLEAWCHSAEDRRVFRLDRMQQVELGSPADRAAPVTEETLSAELFRFSEEALTVTLRLAPKARWVPEYYPVEEVRDLADGHLEVDLRVLDVAWLRQLVLRLAPHATVVGPESVRDDLRAAVDAVLALNP</sequence>
<dbReference type="EMBL" id="JADCSA010000005">
    <property type="protein sequence ID" value="MBE7324457.1"/>
    <property type="molecule type" value="Genomic_DNA"/>
</dbReference>
<protein>
    <submittedName>
        <fullName evidence="4">WYL domain-containing protein</fullName>
    </submittedName>
</protein>
<organism evidence="4 5">
    <name type="scientific">Nocardioides malaquae</name>
    <dbReference type="NCBI Taxonomy" id="2773426"/>
    <lineage>
        <taxon>Bacteria</taxon>
        <taxon>Bacillati</taxon>
        <taxon>Actinomycetota</taxon>
        <taxon>Actinomycetes</taxon>
        <taxon>Propionibacteriales</taxon>
        <taxon>Nocardioidaceae</taxon>
        <taxon>Nocardioides</taxon>
    </lineage>
</organism>
<evidence type="ECO:0000313" key="4">
    <source>
        <dbReference type="EMBL" id="MBE7324457.1"/>
    </source>
</evidence>
<evidence type="ECO:0000259" key="2">
    <source>
        <dbReference type="Pfam" id="PF19187"/>
    </source>
</evidence>
<dbReference type="PROSITE" id="PS52050">
    <property type="entry name" value="WYL"/>
    <property type="match status" value="1"/>
</dbReference>
<dbReference type="Pfam" id="PF25583">
    <property type="entry name" value="WCX"/>
    <property type="match status" value="1"/>
</dbReference>
<name>A0ABR9RS98_9ACTN</name>
<dbReference type="Pfam" id="PF13280">
    <property type="entry name" value="WYL"/>
    <property type="match status" value="1"/>
</dbReference>
<gene>
    <name evidence="4" type="ORF">IEQ44_07310</name>
</gene>
<dbReference type="Proteomes" id="UP000756387">
    <property type="component" value="Unassembled WGS sequence"/>
</dbReference>
<comment type="caution">
    <text evidence="4">The sequence shown here is derived from an EMBL/GenBank/DDBJ whole genome shotgun (WGS) entry which is preliminary data.</text>
</comment>
<evidence type="ECO:0000259" key="3">
    <source>
        <dbReference type="Pfam" id="PF25583"/>
    </source>
</evidence>
<dbReference type="PIRSF" id="PIRSF016838">
    <property type="entry name" value="PafC"/>
    <property type="match status" value="1"/>
</dbReference>
<feature type="domain" description="WCX" evidence="3">
    <location>
        <begin position="248"/>
        <end position="321"/>
    </location>
</feature>
<keyword evidence="5" id="KW-1185">Reference proteome</keyword>
<evidence type="ECO:0000313" key="5">
    <source>
        <dbReference type="Proteomes" id="UP000756387"/>
    </source>
</evidence>
<dbReference type="Pfam" id="PF19187">
    <property type="entry name" value="HTH_PafC"/>
    <property type="match status" value="1"/>
</dbReference>
<dbReference type="InterPro" id="IPR043839">
    <property type="entry name" value="PafC_HTH"/>
</dbReference>
<feature type="domain" description="WYL" evidence="1">
    <location>
        <begin position="156"/>
        <end position="222"/>
    </location>
</feature>
<proteinExistence type="predicted"/>